<gene>
    <name evidence="2" type="ORF">PGB27_24885</name>
</gene>
<organism evidence="2 3">
    <name type="scientific">Actinomycetospora lemnae</name>
    <dbReference type="NCBI Taxonomy" id="3019891"/>
    <lineage>
        <taxon>Bacteria</taxon>
        <taxon>Bacillati</taxon>
        <taxon>Actinomycetota</taxon>
        <taxon>Actinomycetes</taxon>
        <taxon>Pseudonocardiales</taxon>
        <taxon>Pseudonocardiaceae</taxon>
        <taxon>Actinomycetospora</taxon>
    </lineage>
</organism>
<evidence type="ECO:0000313" key="3">
    <source>
        <dbReference type="Proteomes" id="UP001300763"/>
    </source>
</evidence>
<sequence>MIKRRDLALLSDDAVCALLRSDRLAVSEQVAQQLTRCSLDRVQRVVLRLLARAGLSDPETRQALRAEADELDAAVRAARDVLFAPWDETQHVDARPEATDDAPPEPPVETALLDTAGVIVWVDQAWHDFCVANGGDPAQAGVGRSFLALCDAAGDPHSATVAAAIRAALQGDLPAPARVEVPCDAPERPRVFDVLISTRRDDRGDVLGATVTLSEVVAAATGA</sequence>
<name>A0ABT5T0E5_9PSEU</name>
<dbReference type="Proteomes" id="UP001300763">
    <property type="component" value="Unassembled WGS sequence"/>
</dbReference>
<dbReference type="Pfam" id="PF08448">
    <property type="entry name" value="PAS_4"/>
    <property type="match status" value="1"/>
</dbReference>
<protein>
    <submittedName>
        <fullName evidence="2">PAS domain-containing protein</fullName>
    </submittedName>
</protein>
<keyword evidence="3" id="KW-1185">Reference proteome</keyword>
<feature type="domain" description="PAS fold-4" evidence="1">
    <location>
        <begin position="110"/>
        <end position="216"/>
    </location>
</feature>
<reference evidence="2 3" key="1">
    <citation type="submission" date="2023-02" db="EMBL/GenBank/DDBJ databases">
        <title>Genome sequencing required for Actinomycetospora new species description.</title>
        <authorList>
            <person name="Saimee Y."/>
            <person name="Duangmal K."/>
        </authorList>
    </citation>
    <scope>NUCLEOTIDE SEQUENCE [LARGE SCALE GENOMIC DNA]</scope>
    <source>
        <strain evidence="2 3">DW7H6</strain>
    </source>
</reference>
<dbReference type="EMBL" id="JAQZAO010000014">
    <property type="protein sequence ID" value="MDD7968594.1"/>
    <property type="molecule type" value="Genomic_DNA"/>
</dbReference>
<dbReference type="InterPro" id="IPR013656">
    <property type="entry name" value="PAS_4"/>
</dbReference>
<proteinExistence type="predicted"/>
<evidence type="ECO:0000313" key="2">
    <source>
        <dbReference type="EMBL" id="MDD7968594.1"/>
    </source>
</evidence>
<evidence type="ECO:0000259" key="1">
    <source>
        <dbReference type="Pfam" id="PF08448"/>
    </source>
</evidence>
<accession>A0ABT5T0E5</accession>
<comment type="caution">
    <text evidence="2">The sequence shown here is derived from an EMBL/GenBank/DDBJ whole genome shotgun (WGS) entry which is preliminary data.</text>
</comment>
<dbReference type="RefSeq" id="WP_274203127.1">
    <property type="nucleotide sequence ID" value="NZ_JAQZAO010000014.1"/>
</dbReference>